<dbReference type="PROSITE" id="PS51450">
    <property type="entry name" value="LRR"/>
    <property type="match status" value="1"/>
</dbReference>
<dbReference type="InterPro" id="IPR050168">
    <property type="entry name" value="AAA_ATPase_domain"/>
</dbReference>
<proteinExistence type="evidence at transcript level"/>
<dbReference type="InterPro" id="IPR003960">
    <property type="entry name" value="ATPase_AAA_CS"/>
</dbReference>
<comment type="subcellular location">
    <subcellularLocation>
        <location evidence="1">Membrane</location>
    </subcellularLocation>
</comment>
<comment type="catalytic activity">
    <reaction evidence="10">
        <text>ATP + H2O = ADP + phosphate + H(+)</text>
        <dbReference type="Rhea" id="RHEA:13065"/>
        <dbReference type="ChEBI" id="CHEBI:15377"/>
        <dbReference type="ChEBI" id="CHEBI:15378"/>
        <dbReference type="ChEBI" id="CHEBI:30616"/>
        <dbReference type="ChEBI" id="CHEBI:43474"/>
        <dbReference type="ChEBI" id="CHEBI:456216"/>
    </reaction>
    <physiologicalReaction direction="left-to-right" evidence="10">
        <dbReference type="Rhea" id="RHEA:13066"/>
    </physiologicalReaction>
</comment>
<evidence type="ECO:0000313" key="12">
    <source>
        <dbReference type="EMBL" id="JAC14228.1"/>
    </source>
</evidence>
<comment type="similarity">
    <text evidence="2">Belongs to the AAA ATPase family.</text>
</comment>
<evidence type="ECO:0000259" key="11">
    <source>
        <dbReference type="SMART" id="SM00382"/>
    </source>
</evidence>
<dbReference type="InterPro" id="IPR001611">
    <property type="entry name" value="Leu-rich_rpt"/>
</dbReference>
<keyword evidence="6" id="KW-0067">ATP-binding</keyword>
<reference evidence="12" key="1">
    <citation type="journal article" date="2014" name="PLoS Negl. Trop. Dis.">
        <title>An updated insight into the Sialotranscriptome of Triatoma infestans: developmental stage and geographic variations.</title>
        <authorList>
            <person name="Schwarz A."/>
            <person name="Medrano-Mercado N."/>
            <person name="Schaub G.A."/>
            <person name="Struchiner C.J."/>
            <person name="Bargues M.D."/>
            <person name="Levy M.Z."/>
            <person name="Ribeiro J.M."/>
        </authorList>
    </citation>
    <scope>NUCLEOTIDE SEQUENCE</scope>
    <source>
        <strain evidence="12">Chile</strain>
        <tissue evidence="12">Salivary glands</tissue>
    </source>
</reference>
<keyword evidence="4" id="KW-0547">Nucleotide-binding</keyword>
<dbReference type="InterPro" id="IPR003593">
    <property type="entry name" value="AAA+_ATPase"/>
</dbReference>
<evidence type="ECO:0000256" key="4">
    <source>
        <dbReference type="ARBA" id="ARBA00022741"/>
    </source>
</evidence>
<accession>A0A023EYK3</accession>
<dbReference type="FunFam" id="3.40.50.300:FF:000109">
    <property type="entry name" value="Peroxisomal biogenesis factor 6"/>
    <property type="match status" value="1"/>
</dbReference>
<keyword evidence="3" id="KW-0962">Peroxisome biogenesis</keyword>
<keyword evidence="7" id="KW-0472">Membrane</keyword>
<dbReference type="PANTHER" id="PTHR23077">
    <property type="entry name" value="AAA-FAMILY ATPASE"/>
    <property type="match status" value="1"/>
</dbReference>
<dbReference type="Gene3D" id="3.40.50.300">
    <property type="entry name" value="P-loop containing nucleotide triphosphate hydrolases"/>
    <property type="match status" value="2"/>
</dbReference>
<evidence type="ECO:0000256" key="2">
    <source>
        <dbReference type="ARBA" id="ARBA00006914"/>
    </source>
</evidence>
<feature type="non-terminal residue" evidence="12">
    <location>
        <position position="1"/>
    </location>
</feature>
<dbReference type="SMART" id="SM00382">
    <property type="entry name" value="AAA"/>
    <property type="match status" value="1"/>
</dbReference>
<sequence>LQMKCLLTECYFTIVSFQDSVLRLLFNELIKVNYVNETLFVNPSCLTFSQNKWSVFQFKCQSSSFKRIFKVIPSHSVPKGSILCSNDTIFAIKHSFGLTPYIVHKCIKFKVVEILDDYKQQPASKLITSVLYCPSHVSSLLFDKALEKFIKSPKLMHVDDVISIDLMFYGIDKIKDFIYFKVVNVEGPANQHPNDVVHSFVVSQRTTVYGESFQQYYLPSLEWLLLDHNKLSSITPILPFGLEKSYTNLLKWVQPFLTNAIYGLKPIFIVSGVGGSGKGIIIEAASKKLGLHYWDVDSNNIISNGLTQINANIKTILANAASRSPCILHLKNCQMMSLESDGVDSVQMCESLRKQCSNYTSPYPVIIVATCENIENLRKEFVSLSLDQMHVNLPTKKERSLMISWLIRVHSIKIDHKMIEYLVSETKSYPFACLENLLCLAEKERLMSKDTILTVSHFTTVLSRLNAKERLSASVEWADVGGVELIKKEVVSSLISSRLLSTKAGSVGSKRTGLLLYGPPGTGKTLLARAVASQSMRAFVPVNGPDLLNMYVGQSEANVRAVFSRAREASPCIMFFDELDSIAPNRGNKSDSGGVMDRVVSTLLSEMDSLDSNGDVFILGATNRPDLLDPALLRPGRFDKMLYIGPCQDEDSKLKVLKALTRKFILEDVILEDIVKMLPSEITGASVYAVCSTAWLFAARELIRDGKVKSGTKVIVNMKHFQQAISEANK</sequence>
<dbReference type="InterPro" id="IPR003959">
    <property type="entry name" value="ATPase_AAA_core"/>
</dbReference>
<evidence type="ECO:0000256" key="6">
    <source>
        <dbReference type="ARBA" id="ARBA00022840"/>
    </source>
</evidence>
<keyword evidence="5" id="KW-0378">Hydrolase</keyword>
<protein>
    <recommendedName>
        <fullName evidence="8">Peroxisomal ATPase PEX6</fullName>
    </recommendedName>
    <alternativeName>
        <fullName evidence="9">Peroxin-6</fullName>
    </alternativeName>
</protein>
<dbReference type="InterPro" id="IPR027417">
    <property type="entry name" value="P-loop_NTPase"/>
</dbReference>
<evidence type="ECO:0000256" key="10">
    <source>
        <dbReference type="ARBA" id="ARBA00048778"/>
    </source>
</evidence>
<dbReference type="GO" id="GO:0016887">
    <property type="term" value="F:ATP hydrolysis activity"/>
    <property type="evidence" value="ECO:0007669"/>
    <property type="project" value="InterPro"/>
</dbReference>
<name>A0A023EYK3_TRIIF</name>
<organism evidence="12">
    <name type="scientific">Triatoma infestans</name>
    <name type="common">Assassin bug</name>
    <dbReference type="NCBI Taxonomy" id="30076"/>
    <lineage>
        <taxon>Eukaryota</taxon>
        <taxon>Metazoa</taxon>
        <taxon>Ecdysozoa</taxon>
        <taxon>Arthropoda</taxon>
        <taxon>Hexapoda</taxon>
        <taxon>Insecta</taxon>
        <taxon>Pterygota</taxon>
        <taxon>Neoptera</taxon>
        <taxon>Paraneoptera</taxon>
        <taxon>Hemiptera</taxon>
        <taxon>Heteroptera</taxon>
        <taxon>Panheteroptera</taxon>
        <taxon>Cimicomorpha</taxon>
        <taxon>Reduviidae</taxon>
        <taxon>Triatominae</taxon>
        <taxon>Triatoma</taxon>
    </lineage>
</organism>
<evidence type="ECO:0000256" key="1">
    <source>
        <dbReference type="ARBA" id="ARBA00004370"/>
    </source>
</evidence>
<dbReference type="Pfam" id="PF00004">
    <property type="entry name" value="AAA"/>
    <property type="match status" value="2"/>
</dbReference>
<dbReference type="GO" id="GO:0005829">
    <property type="term" value="C:cytosol"/>
    <property type="evidence" value="ECO:0007669"/>
    <property type="project" value="TreeGrafter"/>
</dbReference>
<evidence type="ECO:0000256" key="9">
    <source>
        <dbReference type="ARBA" id="ARBA00034920"/>
    </source>
</evidence>
<evidence type="ECO:0000256" key="3">
    <source>
        <dbReference type="ARBA" id="ARBA00022593"/>
    </source>
</evidence>
<evidence type="ECO:0000256" key="8">
    <source>
        <dbReference type="ARBA" id="ARBA00034811"/>
    </source>
</evidence>
<dbReference type="SUPFAM" id="SSF52540">
    <property type="entry name" value="P-loop containing nucleoside triphosphate hydrolases"/>
    <property type="match status" value="2"/>
</dbReference>
<evidence type="ECO:0000256" key="5">
    <source>
        <dbReference type="ARBA" id="ARBA00022801"/>
    </source>
</evidence>
<dbReference type="PANTHER" id="PTHR23077:SF9">
    <property type="entry name" value="PEROXISOMAL ATPASE PEX6"/>
    <property type="match status" value="1"/>
</dbReference>
<dbReference type="AlphaFoldDB" id="A0A023EYK3"/>
<feature type="domain" description="AAA+ ATPase" evidence="11">
    <location>
        <begin position="510"/>
        <end position="648"/>
    </location>
</feature>
<dbReference type="EMBL" id="GBBI01004484">
    <property type="protein sequence ID" value="JAC14228.1"/>
    <property type="molecule type" value="mRNA"/>
</dbReference>
<dbReference type="PROSITE" id="PS00674">
    <property type="entry name" value="AAA"/>
    <property type="match status" value="1"/>
</dbReference>
<dbReference type="Gene3D" id="1.10.8.60">
    <property type="match status" value="2"/>
</dbReference>
<dbReference type="GO" id="GO:0005524">
    <property type="term" value="F:ATP binding"/>
    <property type="evidence" value="ECO:0007669"/>
    <property type="project" value="UniProtKB-KW"/>
</dbReference>
<dbReference type="GO" id="GO:0016558">
    <property type="term" value="P:protein import into peroxisome matrix"/>
    <property type="evidence" value="ECO:0007669"/>
    <property type="project" value="TreeGrafter"/>
</dbReference>
<dbReference type="GO" id="GO:0005778">
    <property type="term" value="C:peroxisomal membrane"/>
    <property type="evidence" value="ECO:0007669"/>
    <property type="project" value="TreeGrafter"/>
</dbReference>
<evidence type="ECO:0000256" key="7">
    <source>
        <dbReference type="ARBA" id="ARBA00023136"/>
    </source>
</evidence>